<dbReference type="GO" id="GO:0016740">
    <property type="term" value="F:transferase activity"/>
    <property type="evidence" value="ECO:0007669"/>
    <property type="project" value="UniProtKB-KW"/>
</dbReference>
<proteinExistence type="predicted"/>
<dbReference type="Gene3D" id="3.40.50.10540">
    <property type="entry name" value="Crotonobetainyl-coa:carnitine coa-transferase, domain 1"/>
    <property type="match status" value="1"/>
</dbReference>
<organism evidence="1">
    <name type="scientific">Yersinia enterocolitica W22703</name>
    <dbReference type="NCBI Taxonomy" id="913028"/>
    <lineage>
        <taxon>Bacteria</taxon>
        <taxon>Pseudomonadati</taxon>
        <taxon>Pseudomonadota</taxon>
        <taxon>Gammaproteobacteria</taxon>
        <taxon>Enterobacterales</taxon>
        <taxon>Yersiniaceae</taxon>
        <taxon>Yersinia</taxon>
    </lineage>
</organism>
<dbReference type="InterPro" id="IPR023606">
    <property type="entry name" value="CoA-Trfase_III_dom_1_sf"/>
</dbReference>
<sequence>MPSVWDAITGDYQTSDGWIRLHTNASHHCRVVERVLGPHKHKVAVAGMKWQNTPHPPPLPVQALDNATGYLMAAATIQGLIQRLTQNTGYSARLSLARTANILIDSPYQPDDINLKTSSATTEDYQLQPEMTYWGPALRLRAPLSFNNPMVLGACRLSSWQRYCAVASINRHLTGAGSIAPEKTVQVIDVITEM</sequence>
<protein>
    <submittedName>
        <fullName evidence="1">Uncharacterized protein</fullName>
    </submittedName>
</protein>
<keyword evidence="1" id="KW-0808">Transferase</keyword>
<accession>F4MXW5</accession>
<dbReference type="EMBL" id="FR718540">
    <property type="protein sequence ID" value="CBX70673.1"/>
    <property type="molecule type" value="Genomic_DNA"/>
</dbReference>
<name>F4MXW5_YEREN</name>
<reference evidence="1" key="1">
    <citation type="journal article" date="2011" name="BMC Genomics">
        <title>Shotgun sequencing of Yersinia enterocolitica strain W22703 (biotype 2, serotype O:9): genomic evidence for oscillation between invertebrates and mammals.</title>
        <authorList>
            <person name="Fuchs T.M."/>
            <person name="Brandt K."/>
            <person name="Starke M."/>
            <person name="Rattei T."/>
        </authorList>
    </citation>
    <scope>NUCLEOTIDE SEQUENCE</scope>
</reference>
<gene>
    <name evidence="1" type="ORF">YEW_KM44780</name>
</gene>
<dbReference type="AlphaFoldDB" id="F4MXW5"/>
<dbReference type="SUPFAM" id="SSF89796">
    <property type="entry name" value="CoA-transferase family III (CaiB/BaiF)"/>
    <property type="match status" value="1"/>
</dbReference>
<evidence type="ECO:0000313" key="1">
    <source>
        <dbReference type="EMBL" id="CBX70673.1"/>
    </source>
</evidence>